<keyword evidence="1" id="KW-0175">Coiled coil</keyword>
<keyword evidence="3" id="KW-1185">Reference proteome</keyword>
<organism evidence="2 3">
    <name type="scientific">Phormidesmis priestleyi ULC007</name>
    <dbReference type="NCBI Taxonomy" id="1920490"/>
    <lineage>
        <taxon>Bacteria</taxon>
        <taxon>Bacillati</taxon>
        <taxon>Cyanobacteriota</taxon>
        <taxon>Cyanophyceae</taxon>
        <taxon>Leptolyngbyales</taxon>
        <taxon>Leptolyngbyaceae</taxon>
        <taxon>Phormidesmis</taxon>
    </lineage>
</organism>
<reference evidence="2 3" key="1">
    <citation type="submission" date="2018-02" db="EMBL/GenBank/DDBJ databases">
        <authorList>
            <person name="Cohen D.B."/>
            <person name="Kent A.D."/>
        </authorList>
    </citation>
    <scope>NUCLEOTIDE SEQUENCE [LARGE SCALE GENOMIC DNA]</scope>
    <source>
        <strain evidence="2 3">ULC007</strain>
    </source>
</reference>
<comment type="caution">
    <text evidence="2">The sequence shown here is derived from an EMBL/GenBank/DDBJ whole genome shotgun (WGS) entry which is preliminary data.</text>
</comment>
<dbReference type="AlphaFoldDB" id="A0A2T1DM35"/>
<dbReference type="Proteomes" id="UP000238634">
    <property type="component" value="Unassembled WGS sequence"/>
</dbReference>
<feature type="coiled-coil region" evidence="1">
    <location>
        <begin position="99"/>
        <end position="126"/>
    </location>
</feature>
<reference evidence="2 3" key="2">
    <citation type="submission" date="2018-03" db="EMBL/GenBank/DDBJ databases">
        <title>The ancient ancestry and fast evolution of plastids.</title>
        <authorList>
            <person name="Moore K.R."/>
            <person name="Magnabosco C."/>
            <person name="Momper L."/>
            <person name="Gold D.A."/>
            <person name="Bosak T."/>
            <person name="Fournier G.P."/>
        </authorList>
    </citation>
    <scope>NUCLEOTIDE SEQUENCE [LARGE SCALE GENOMIC DNA]</scope>
    <source>
        <strain evidence="2 3">ULC007</strain>
    </source>
</reference>
<evidence type="ECO:0000313" key="3">
    <source>
        <dbReference type="Proteomes" id="UP000238634"/>
    </source>
</evidence>
<evidence type="ECO:0000313" key="2">
    <source>
        <dbReference type="EMBL" id="PSB21543.1"/>
    </source>
</evidence>
<dbReference type="RefSeq" id="WP_073069393.1">
    <property type="nucleotide sequence ID" value="NZ_MPPI01000002.1"/>
</dbReference>
<sequence length="130" mass="14653">MTSYDDLDDELQQLKEALLHPGNLPDSSTCKESLKLGTQSLQESIKILENFCSDFRSKCRVSMSKATASHNKAQAALIEQDMASVFQHSIDKQVHIRLVDALKARIEQVEATKASLEQRLAKLETLLKYF</sequence>
<proteinExistence type="predicted"/>
<dbReference type="OrthoDB" id="10010991at2"/>
<gene>
    <name evidence="2" type="ORF">C7B65_02860</name>
</gene>
<accession>A0A2T1DM35</accession>
<dbReference type="STRING" id="1920490.GCA_001895925_01551"/>
<dbReference type="EMBL" id="PVWG01000002">
    <property type="protein sequence ID" value="PSB21543.1"/>
    <property type="molecule type" value="Genomic_DNA"/>
</dbReference>
<name>A0A2T1DM35_9CYAN</name>
<protein>
    <submittedName>
        <fullName evidence="2">Uncharacterized protein</fullName>
    </submittedName>
</protein>
<evidence type="ECO:0000256" key="1">
    <source>
        <dbReference type="SAM" id="Coils"/>
    </source>
</evidence>